<reference evidence="1 2" key="1">
    <citation type="submission" date="2021-02" db="EMBL/GenBank/DDBJ databases">
        <title>Bacillus sp. RD4P76, an endophyte from a halophyte.</title>
        <authorList>
            <person name="Sun J.-Q."/>
        </authorList>
    </citation>
    <scope>NUCLEOTIDE SEQUENCE [LARGE SCALE GENOMIC DNA]</scope>
    <source>
        <strain evidence="1 2">RD4P76</strain>
    </source>
</reference>
<evidence type="ECO:0000313" key="2">
    <source>
        <dbReference type="Proteomes" id="UP001518925"/>
    </source>
</evidence>
<organism evidence="1 2">
    <name type="scientific">Bacillus suaedaesalsae</name>
    <dbReference type="NCBI Taxonomy" id="2810349"/>
    <lineage>
        <taxon>Bacteria</taxon>
        <taxon>Bacillati</taxon>
        <taxon>Bacillota</taxon>
        <taxon>Bacilli</taxon>
        <taxon>Bacillales</taxon>
        <taxon>Bacillaceae</taxon>
        <taxon>Bacillus</taxon>
    </lineage>
</organism>
<sequence>MKLVSLLMSIVIGFQLFPTLIDESPLAEMEEVATKQEIEVSDWKVYIKVENKRVSSENEVKKELSKLMKRHDTYKWNNVEDEQENHVKYIGEKRNKSGKEQIIMTVYQYDTGYKMTVSHELTGQILTKETLDYIQATFKQELKDNHVFYSIYGSKDYDQSLNIESETNKILHAFSAKPVEEMKEEGFHSISAFHDKWDTNIPTKDGEVFNLQVGLRVDEKAGKINIAIGTPIITSGY</sequence>
<dbReference type="Proteomes" id="UP001518925">
    <property type="component" value="Unassembled WGS sequence"/>
</dbReference>
<dbReference type="RefSeq" id="WP_204201661.1">
    <property type="nucleotide sequence ID" value="NZ_JAFELM010000008.1"/>
</dbReference>
<dbReference type="EMBL" id="JAFELM010000008">
    <property type="protein sequence ID" value="MBM6616269.1"/>
    <property type="molecule type" value="Genomic_DNA"/>
</dbReference>
<name>A0ABS2DCT6_9BACI</name>
<proteinExistence type="predicted"/>
<dbReference type="Gene3D" id="3.30.2030.10">
    <property type="entry name" value="YwmB-like"/>
    <property type="match status" value="1"/>
</dbReference>
<evidence type="ECO:0000313" key="1">
    <source>
        <dbReference type="EMBL" id="MBM6616269.1"/>
    </source>
</evidence>
<dbReference type="Pfam" id="PF08680">
    <property type="entry name" value="DUF1779"/>
    <property type="match status" value="1"/>
</dbReference>
<accession>A0ABS2DCT6</accession>
<dbReference type="Gene3D" id="3.30.360.40">
    <property type="entry name" value="YwmB-like"/>
    <property type="match status" value="1"/>
</dbReference>
<dbReference type="InterPro" id="IPR014794">
    <property type="entry name" value="DUF1779"/>
</dbReference>
<dbReference type="SUPFAM" id="SSF143842">
    <property type="entry name" value="YwmB-like"/>
    <property type="match status" value="1"/>
</dbReference>
<keyword evidence="2" id="KW-1185">Reference proteome</keyword>
<gene>
    <name evidence="1" type="ORF">JR050_01045</name>
</gene>
<protein>
    <submittedName>
        <fullName evidence="1">YwmB family TATA-box binding protein</fullName>
    </submittedName>
</protein>
<dbReference type="InterPro" id="IPR036209">
    <property type="entry name" value="YwmB-like_sf"/>
</dbReference>
<comment type="caution">
    <text evidence="1">The sequence shown here is derived from an EMBL/GenBank/DDBJ whole genome shotgun (WGS) entry which is preliminary data.</text>
</comment>